<dbReference type="EMBL" id="OX459953">
    <property type="protein sequence ID" value="CAI9158633.1"/>
    <property type="molecule type" value="Genomic_DNA"/>
</dbReference>
<evidence type="ECO:0000256" key="1">
    <source>
        <dbReference type="SAM" id="MobiDB-lite"/>
    </source>
</evidence>
<dbReference type="Proteomes" id="UP001176941">
    <property type="component" value="Chromosome 17"/>
</dbReference>
<organism evidence="2 3">
    <name type="scientific">Rangifer tarandus platyrhynchus</name>
    <name type="common">Svalbard reindeer</name>
    <dbReference type="NCBI Taxonomy" id="3082113"/>
    <lineage>
        <taxon>Eukaryota</taxon>
        <taxon>Metazoa</taxon>
        <taxon>Chordata</taxon>
        <taxon>Craniata</taxon>
        <taxon>Vertebrata</taxon>
        <taxon>Euteleostomi</taxon>
        <taxon>Mammalia</taxon>
        <taxon>Eutheria</taxon>
        <taxon>Laurasiatheria</taxon>
        <taxon>Artiodactyla</taxon>
        <taxon>Ruminantia</taxon>
        <taxon>Pecora</taxon>
        <taxon>Cervidae</taxon>
        <taxon>Odocoileinae</taxon>
        <taxon>Rangifer</taxon>
    </lineage>
</organism>
<feature type="compositionally biased region" description="Basic and acidic residues" evidence="1">
    <location>
        <begin position="144"/>
        <end position="153"/>
    </location>
</feature>
<accession>A0ABN8YAM4</accession>
<feature type="region of interest" description="Disordered" evidence="1">
    <location>
        <begin position="1"/>
        <end position="64"/>
    </location>
</feature>
<proteinExistence type="predicted"/>
<sequence>MAHPLDGCVSAGSSARALGAGSSSRAPRHRSAPGPGPTPDPQARQFLGPNLQTAPGPVGGRGKPRTWECAGRWEERGCFGSFGEWLFREDVELWDLVGAWRQILGAGDVGVGRAVCSSGELGDDEESEGDPAGSRGAGGEDPAEERGRGKREAAGGAREGAAEGQAQPRPGRARARAPRGPAAPRPHGPRRVRSLPAPGSGLPPASTPRLLRSTAPALSQVRGPAAASLRAPPGARLAG</sequence>
<name>A0ABN8YAM4_RANTA</name>
<evidence type="ECO:0000313" key="2">
    <source>
        <dbReference type="EMBL" id="CAI9158633.1"/>
    </source>
</evidence>
<feature type="region of interest" description="Disordered" evidence="1">
    <location>
        <begin position="117"/>
        <end position="239"/>
    </location>
</feature>
<keyword evidence="3" id="KW-1185">Reference proteome</keyword>
<protein>
    <submittedName>
        <fullName evidence="2">Uncharacterized protein</fullName>
    </submittedName>
</protein>
<evidence type="ECO:0000313" key="3">
    <source>
        <dbReference type="Proteomes" id="UP001176941"/>
    </source>
</evidence>
<reference evidence="2" key="1">
    <citation type="submission" date="2023-04" db="EMBL/GenBank/DDBJ databases">
        <authorList>
            <consortium name="ELIXIR-Norway"/>
        </authorList>
    </citation>
    <scope>NUCLEOTIDE SEQUENCE [LARGE SCALE GENOMIC DNA]</scope>
</reference>
<feature type="compositionally biased region" description="Low complexity" evidence="1">
    <location>
        <begin position="10"/>
        <end position="25"/>
    </location>
</feature>
<gene>
    <name evidence="2" type="ORF">MRATA1EN1_LOCUS7595</name>
</gene>